<name>A0A0H3J016_CLOPA</name>
<dbReference type="PROSITE" id="PS51273">
    <property type="entry name" value="GATASE_TYPE_1"/>
    <property type="match status" value="1"/>
</dbReference>
<dbReference type="InterPro" id="IPR011697">
    <property type="entry name" value="Peptidase_C26"/>
</dbReference>
<dbReference type="PATRIC" id="fig|1262449.3.peg.1911"/>
<dbReference type="EMBL" id="CP009268">
    <property type="protein sequence ID" value="AJA51144.1"/>
    <property type="molecule type" value="Genomic_DNA"/>
</dbReference>
<dbReference type="Pfam" id="PF07722">
    <property type="entry name" value="Peptidase_C26"/>
    <property type="match status" value="1"/>
</dbReference>
<protein>
    <submittedName>
        <fullName evidence="2">Peptidase C26</fullName>
    </submittedName>
    <submittedName>
        <fullName evidence="1">Protein NtpR</fullName>
    </submittedName>
</protein>
<dbReference type="RefSeq" id="WP_003444611.1">
    <property type="nucleotide sequence ID" value="NZ_ANZB01000005.1"/>
</dbReference>
<dbReference type="Gene3D" id="3.40.50.880">
    <property type="match status" value="1"/>
</dbReference>
<dbReference type="SUPFAM" id="SSF52317">
    <property type="entry name" value="Class I glutamine amidotransferase-like"/>
    <property type="match status" value="1"/>
</dbReference>
<dbReference type="EMBL" id="JPGY02000001">
    <property type="protein sequence ID" value="KRU12848.1"/>
    <property type="molecule type" value="Genomic_DNA"/>
</dbReference>
<dbReference type="GO" id="GO:0006598">
    <property type="term" value="P:polyamine catabolic process"/>
    <property type="evidence" value="ECO:0007669"/>
    <property type="project" value="TreeGrafter"/>
</dbReference>
<sequence>MSRKPIIGISGNFIIDKGGMFPGYKRSYVNNDYVKSVAMAGGLPYIIPIVSDEDLAKEQISNVDALILSGGQDINPLIYGEEPKQKLGAILSERDKFDLWLLREACKRNKPVLGICRGIQLINAVFGGTLNQDLSYDKNCYIKHFQETSPSTAGHTVEILEGSRLSHILGSKIITNSFHHQTLNKIAGGFRVTARAEDGTVEAIEKEGEEFVVGIQWHPEMMSSNSHVMLNIFKELIKNI</sequence>
<proteinExistence type="predicted"/>
<reference evidence="2" key="2">
    <citation type="submission" date="2015-10" db="EMBL/GenBank/DDBJ databases">
        <title>Improved Draft Genome Sequence of Clostridium pasteurianum Strain ATCC 6013 (DSM 525) Using a Hybrid Next-Generation Sequencing Approach.</title>
        <authorList>
            <person name="Pyne M.E."/>
            <person name="Utturkar S.M."/>
            <person name="Brown S.D."/>
            <person name="Moo-Young M."/>
            <person name="Chung D.A."/>
            <person name="Chou P.C."/>
        </authorList>
    </citation>
    <scope>NUCLEOTIDE SEQUENCE</scope>
    <source>
        <strain evidence="2">ATCC 6013</strain>
    </source>
</reference>
<evidence type="ECO:0000313" key="4">
    <source>
        <dbReference type="Proteomes" id="UP000030905"/>
    </source>
</evidence>
<dbReference type="GeneID" id="93073252"/>
<evidence type="ECO:0000313" key="1">
    <source>
        <dbReference type="EMBL" id="AJA51144.1"/>
    </source>
</evidence>
<dbReference type="Proteomes" id="UP000030905">
    <property type="component" value="Chromosome"/>
</dbReference>
<dbReference type="Proteomes" id="UP000028042">
    <property type="component" value="Unassembled WGS sequence"/>
</dbReference>
<gene>
    <name evidence="1" type="primary">ntpR</name>
    <name evidence="1" type="ORF">CLPA_c10560</name>
    <name evidence="2" type="ORF">CP6013_02096</name>
</gene>
<keyword evidence="4" id="KW-1185">Reference proteome</keyword>
<dbReference type="GO" id="GO:0033969">
    <property type="term" value="F:gamma-glutamyl-gamma-aminobutyrate hydrolase activity"/>
    <property type="evidence" value="ECO:0007669"/>
    <property type="project" value="TreeGrafter"/>
</dbReference>
<evidence type="ECO:0000313" key="2">
    <source>
        <dbReference type="EMBL" id="KRU12848.1"/>
    </source>
</evidence>
<dbReference type="PANTHER" id="PTHR43235">
    <property type="entry name" value="GLUTAMINE AMIDOTRANSFERASE PB2B2.05-RELATED"/>
    <property type="match status" value="1"/>
</dbReference>
<dbReference type="AlphaFoldDB" id="A0A0H3J016"/>
<evidence type="ECO:0000313" key="3">
    <source>
        <dbReference type="Proteomes" id="UP000028042"/>
    </source>
</evidence>
<dbReference type="KEGG" id="cpae:CPAST_c10560"/>
<reference evidence="1 4" key="1">
    <citation type="journal article" date="2015" name="Genome Announc.">
        <title>Complete Genome Sequence of the Nitrogen-Fixing and Solvent-Producing Clostridium pasteurianum DSM 525.</title>
        <authorList>
            <person name="Poehlein A."/>
            <person name="Grosse-Honebrink A."/>
            <person name="Zhang Y."/>
            <person name="Minton N.P."/>
            <person name="Daniel R."/>
        </authorList>
    </citation>
    <scope>NUCLEOTIDE SEQUENCE [LARGE SCALE GENOMIC DNA]</scope>
    <source>
        <strain evidence="1">DSM 525</strain>
        <strain evidence="4">DSM 525 / ATCC 6013</strain>
    </source>
</reference>
<dbReference type="KEGG" id="cpat:CLPA_c10560"/>
<dbReference type="PANTHER" id="PTHR43235:SF1">
    <property type="entry name" value="GLUTAMINE AMIDOTRANSFERASE PB2B2.05-RELATED"/>
    <property type="match status" value="1"/>
</dbReference>
<dbReference type="InterPro" id="IPR044668">
    <property type="entry name" value="PuuD-like"/>
</dbReference>
<organism evidence="1 4">
    <name type="scientific">Clostridium pasteurianum DSM 525 = ATCC 6013</name>
    <dbReference type="NCBI Taxonomy" id="1262449"/>
    <lineage>
        <taxon>Bacteria</taxon>
        <taxon>Bacillati</taxon>
        <taxon>Bacillota</taxon>
        <taxon>Clostridia</taxon>
        <taxon>Eubacteriales</taxon>
        <taxon>Clostridiaceae</taxon>
        <taxon>Clostridium</taxon>
    </lineage>
</organism>
<dbReference type="GO" id="GO:0005829">
    <property type="term" value="C:cytosol"/>
    <property type="evidence" value="ECO:0007669"/>
    <property type="project" value="TreeGrafter"/>
</dbReference>
<dbReference type="InterPro" id="IPR029062">
    <property type="entry name" value="Class_I_gatase-like"/>
</dbReference>
<dbReference type="eggNOG" id="COG2071">
    <property type="taxonomic scope" value="Bacteria"/>
</dbReference>
<accession>A0A0H3J016</accession>
<reference evidence="2 3" key="3">
    <citation type="journal article" name="Genome Announc.">
        <title>Improved Draft Genome Sequence of Clostridium pasteurianum Strain ATCC 6013 (DSM 525) Using a Hybrid Next-Generation Sequencing Approach.</title>
        <authorList>
            <person name="Pyne M.E."/>
            <person name="Utturkar S."/>
            <person name="Brown S.D."/>
            <person name="Moo-Young M."/>
            <person name="Chung D.A."/>
            <person name="Chou C.P."/>
        </authorList>
    </citation>
    <scope>NUCLEOTIDE SEQUENCE [LARGE SCALE GENOMIC DNA]</scope>
    <source>
        <strain evidence="2 3">ATCC 6013</strain>
    </source>
</reference>
<dbReference type="FunFam" id="3.40.50.880:FF:000030">
    <property type="entry name" value="Gamma-glutamyl-gamma-aminobutyrate hydrolase PuuD"/>
    <property type="match status" value="1"/>
</dbReference>
<dbReference type="CDD" id="cd01745">
    <property type="entry name" value="GATase1_2"/>
    <property type="match status" value="1"/>
</dbReference>